<sequence>MKEWYEGFYFTKDEINSQRKITEKAKHALNVKHEYSSASKVAKENYEKENKCLEYMKSHHQEEKDQPAFSTKEIDEAKVQVYKLEMQHARISDPFGNEALKISEKLKYAKNRYNHMENINKPKIQRQQQAKEAEQATANLGMLQAKREQRGEPDDKKIKVYMDNFKKSNNQLEAKYNNLTTNSPDKNGKLKKNQFEEITNTVQYVKDNKHKMSLLDKEVPDIQDKLSNEKEKRENIKNQINEIDNSSFFNKFIVYFTGEKRDLTKKLNTKDQNIAMYKGQLSTISEDKAAYIMESEAAIDKMLPISQEKQAELNALKTNLKTLMNEVNHLSKNTQVTQQIDPKFKDDLTNLENSNKILSEKINNSIKIVQNLADQKKEFATMRGQSTFIDLKDNAKEKQSEILNQGKQPEKSKQPDKSERGSSFA</sequence>
<keyword evidence="1" id="KW-0175">Coiled coil</keyword>
<dbReference type="Proteomes" id="UP000253498">
    <property type="component" value="Unassembled WGS sequence"/>
</dbReference>
<evidence type="ECO:0000313" key="3">
    <source>
        <dbReference type="EMBL" id="RBT70675.1"/>
    </source>
</evidence>
<name>A0AB37ISA2_ENTHR</name>
<feature type="coiled-coil region" evidence="1">
    <location>
        <begin position="219"/>
        <end position="246"/>
    </location>
</feature>
<evidence type="ECO:0000313" key="4">
    <source>
        <dbReference type="Proteomes" id="UP000253498"/>
    </source>
</evidence>
<protein>
    <submittedName>
        <fullName evidence="3">Uncharacterized protein</fullName>
    </submittedName>
</protein>
<reference evidence="3 4" key="1">
    <citation type="submission" date="2015-06" db="EMBL/GenBank/DDBJ databases">
        <title>The Genome Sequence of Enterococcus hirae 88EA1.</title>
        <authorList>
            <consortium name="The Broad Institute Genomics Platform"/>
            <consortium name="The Broad Institute Genome Sequencing Center for Infectious Disease"/>
            <person name="Earl A.M."/>
            <person name="Van Tyne D."/>
            <person name="Lebreton F."/>
            <person name="Saavedra J.T."/>
            <person name="Gilmore M.S."/>
            <person name="Manson McGuire A."/>
            <person name="Clock S."/>
            <person name="Crupain M."/>
            <person name="Rangan U."/>
            <person name="Young S."/>
            <person name="Abouelleil A."/>
            <person name="Cao P."/>
            <person name="Chapman S.B."/>
            <person name="Griggs A."/>
            <person name="Priest M."/>
            <person name="Shea T."/>
            <person name="Wortman J."/>
            <person name="Nusbaum C."/>
            <person name="Birren B."/>
        </authorList>
    </citation>
    <scope>NUCLEOTIDE SEQUENCE [LARGE SCALE GENOMIC DNA]</scope>
    <source>
        <strain evidence="3 4">88EA1</strain>
    </source>
</reference>
<dbReference type="AlphaFoldDB" id="A0AB37ISA2"/>
<proteinExistence type="predicted"/>
<comment type="caution">
    <text evidence="3">The sequence shown here is derived from an EMBL/GenBank/DDBJ whole genome shotgun (WGS) entry which is preliminary data.</text>
</comment>
<gene>
    <name evidence="3" type="ORF">EB03_00542</name>
</gene>
<accession>A0AB37ISA2</accession>
<feature type="compositionally biased region" description="Basic and acidic residues" evidence="2">
    <location>
        <begin position="390"/>
        <end position="400"/>
    </location>
</feature>
<feature type="coiled-coil region" evidence="1">
    <location>
        <begin position="306"/>
        <end position="333"/>
    </location>
</feature>
<evidence type="ECO:0000256" key="1">
    <source>
        <dbReference type="SAM" id="Coils"/>
    </source>
</evidence>
<feature type="compositionally biased region" description="Basic and acidic residues" evidence="2">
    <location>
        <begin position="408"/>
        <end position="425"/>
    </location>
</feature>
<feature type="region of interest" description="Disordered" evidence="2">
    <location>
        <begin position="390"/>
        <end position="425"/>
    </location>
</feature>
<feature type="coiled-coil region" evidence="1">
    <location>
        <begin position="126"/>
        <end position="182"/>
    </location>
</feature>
<organism evidence="3 4">
    <name type="scientific">Enterococcus hirae</name>
    <dbReference type="NCBI Taxonomy" id="1354"/>
    <lineage>
        <taxon>Bacteria</taxon>
        <taxon>Bacillati</taxon>
        <taxon>Bacillota</taxon>
        <taxon>Bacilli</taxon>
        <taxon>Lactobacillales</taxon>
        <taxon>Enterococcaceae</taxon>
        <taxon>Enterococcus</taxon>
    </lineage>
</organism>
<dbReference type="EMBL" id="LESJ01000002">
    <property type="protein sequence ID" value="RBT70675.1"/>
    <property type="molecule type" value="Genomic_DNA"/>
</dbReference>
<dbReference type="RefSeq" id="WP_096710425.1">
    <property type="nucleotide sequence ID" value="NZ_JBFCRC010000011.1"/>
</dbReference>
<evidence type="ECO:0000256" key="2">
    <source>
        <dbReference type="SAM" id="MobiDB-lite"/>
    </source>
</evidence>